<keyword evidence="3" id="KW-0238">DNA-binding</keyword>
<reference evidence="6 7" key="1">
    <citation type="submission" date="2024-09" db="EMBL/GenBank/DDBJ databases">
        <authorList>
            <person name="Sun Q."/>
            <person name="Mori K."/>
        </authorList>
    </citation>
    <scope>NUCLEOTIDE SEQUENCE [LARGE SCALE GENOMIC DNA]</scope>
    <source>
        <strain evidence="6 7">CCM 7468</strain>
    </source>
</reference>
<proteinExistence type="inferred from homology"/>
<keyword evidence="4" id="KW-0804">Transcription</keyword>
<dbReference type="InterPro" id="IPR036388">
    <property type="entry name" value="WH-like_DNA-bd_sf"/>
</dbReference>
<keyword evidence="2" id="KW-0805">Transcription regulation</keyword>
<dbReference type="RefSeq" id="WP_377049313.1">
    <property type="nucleotide sequence ID" value="NZ_JBHLVZ010000003.1"/>
</dbReference>
<organism evidence="6 7">
    <name type="scientific">Muricoccus vinaceus</name>
    <dbReference type="NCBI Taxonomy" id="424704"/>
    <lineage>
        <taxon>Bacteria</taxon>
        <taxon>Pseudomonadati</taxon>
        <taxon>Pseudomonadota</taxon>
        <taxon>Alphaproteobacteria</taxon>
        <taxon>Acetobacterales</taxon>
        <taxon>Roseomonadaceae</taxon>
        <taxon>Muricoccus</taxon>
    </lineage>
</organism>
<comment type="similarity">
    <text evidence="1">Belongs to the LysR transcriptional regulatory family.</text>
</comment>
<dbReference type="Gene3D" id="1.10.10.10">
    <property type="entry name" value="Winged helix-like DNA-binding domain superfamily/Winged helix DNA-binding domain"/>
    <property type="match status" value="1"/>
</dbReference>
<dbReference type="InterPro" id="IPR005119">
    <property type="entry name" value="LysR_subst-bd"/>
</dbReference>
<evidence type="ECO:0000313" key="7">
    <source>
        <dbReference type="Proteomes" id="UP001589789"/>
    </source>
</evidence>
<evidence type="ECO:0000256" key="4">
    <source>
        <dbReference type="ARBA" id="ARBA00023163"/>
    </source>
</evidence>
<comment type="caution">
    <text evidence="6">The sequence shown here is derived from an EMBL/GenBank/DDBJ whole genome shotgun (WGS) entry which is preliminary data.</text>
</comment>
<dbReference type="EMBL" id="JBHLVZ010000003">
    <property type="protein sequence ID" value="MFC0385158.1"/>
    <property type="molecule type" value="Genomic_DNA"/>
</dbReference>
<name>A0ABV6ING6_9PROT</name>
<dbReference type="PRINTS" id="PR00039">
    <property type="entry name" value="HTHLYSR"/>
</dbReference>
<dbReference type="CDD" id="cd08417">
    <property type="entry name" value="PBP2_Nitroaromatics_like"/>
    <property type="match status" value="1"/>
</dbReference>
<evidence type="ECO:0000256" key="2">
    <source>
        <dbReference type="ARBA" id="ARBA00023015"/>
    </source>
</evidence>
<dbReference type="SUPFAM" id="SSF53850">
    <property type="entry name" value="Periplasmic binding protein-like II"/>
    <property type="match status" value="1"/>
</dbReference>
<feature type="domain" description="HTH lysR-type" evidence="5">
    <location>
        <begin position="6"/>
        <end position="63"/>
    </location>
</feature>
<dbReference type="Proteomes" id="UP001589789">
    <property type="component" value="Unassembled WGS sequence"/>
</dbReference>
<evidence type="ECO:0000256" key="1">
    <source>
        <dbReference type="ARBA" id="ARBA00009437"/>
    </source>
</evidence>
<protein>
    <submittedName>
        <fullName evidence="6">LysR family transcriptional regulator</fullName>
    </submittedName>
</protein>
<dbReference type="Gene3D" id="3.40.190.10">
    <property type="entry name" value="Periplasmic binding protein-like II"/>
    <property type="match status" value="2"/>
</dbReference>
<evidence type="ECO:0000259" key="5">
    <source>
        <dbReference type="PROSITE" id="PS50931"/>
    </source>
</evidence>
<dbReference type="InterPro" id="IPR050389">
    <property type="entry name" value="LysR-type_TF"/>
</dbReference>
<sequence>MNLRTVDLNLLVIFDALMAERHVSRAATHIGMSQPAVSNALSRLRHLFQDELFIRAAGRMEPTPRALELGRSVEVILRQAERLLVSDLTFDPCVSDRHFTLRMSDLVGYLALPRITAHLRDAAPGVSLEILHISPEDTLKALEADTLDLALSMALNTSRLIRSAPLFQDRMCCVMSASHPLAKGRLSLERFLGHPHMRVAMSPTDTRFVDSVLVEQGLQRQVMLTVPHWLLVPRTLAGTDLLAVVSRKMADLFTGDGGIVARPLPFESAPFDWSLYWHRRHDGSAAHLWLRETITALCRTI</sequence>
<accession>A0ABV6ING6</accession>
<dbReference type="InterPro" id="IPR000847">
    <property type="entry name" value="LysR_HTH_N"/>
</dbReference>
<dbReference type="PROSITE" id="PS50931">
    <property type="entry name" value="HTH_LYSR"/>
    <property type="match status" value="1"/>
</dbReference>
<dbReference type="PANTHER" id="PTHR30118:SF15">
    <property type="entry name" value="TRANSCRIPTIONAL REGULATORY PROTEIN"/>
    <property type="match status" value="1"/>
</dbReference>
<dbReference type="SUPFAM" id="SSF46785">
    <property type="entry name" value="Winged helix' DNA-binding domain"/>
    <property type="match status" value="1"/>
</dbReference>
<dbReference type="InterPro" id="IPR036390">
    <property type="entry name" value="WH_DNA-bd_sf"/>
</dbReference>
<evidence type="ECO:0000256" key="3">
    <source>
        <dbReference type="ARBA" id="ARBA00023125"/>
    </source>
</evidence>
<evidence type="ECO:0000313" key="6">
    <source>
        <dbReference type="EMBL" id="MFC0385158.1"/>
    </source>
</evidence>
<keyword evidence="7" id="KW-1185">Reference proteome</keyword>
<dbReference type="Pfam" id="PF03466">
    <property type="entry name" value="LysR_substrate"/>
    <property type="match status" value="1"/>
</dbReference>
<dbReference type="InterPro" id="IPR037402">
    <property type="entry name" value="YidZ_PBP2"/>
</dbReference>
<dbReference type="Pfam" id="PF00126">
    <property type="entry name" value="HTH_1"/>
    <property type="match status" value="1"/>
</dbReference>
<gene>
    <name evidence="6" type="ORF">ACFFIC_06280</name>
</gene>
<dbReference type="PANTHER" id="PTHR30118">
    <property type="entry name" value="HTH-TYPE TRANSCRIPTIONAL REGULATOR LEUO-RELATED"/>
    <property type="match status" value="1"/>
</dbReference>